<dbReference type="Pfam" id="PF00155">
    <property type="entry name" value="Aminotran_1_2"/>
    <property type="match status" value="1"/>
</dbReference>
<feature type="domain" description="Aminotransferase class I/classII large" evidence="6">
    <location>
        <begin position="41"/>
        <end position="418"/>
    </location>
</feature>
<evidence type="ECO:0000256" key="3">
    <source>
        <dbReference type="ARBA" id="ARBA00022576"/>
    </source>
</evidence>
<proteinExistence type="inferred from homology"/>
<evidence type="ECO:0000256" key="4">
    <source>
        <dbReference type="ARBA" id="ARBA00022679"/>
    </source>
</evidence>
<dbReference type="CDD" id="cd00609">
    <property type="entry name" value="AAT_like"/>
    <property type="match status" value="1"/>
</dbReference>
<gene>
    <name evidence="7" type="ORF">METZ01_LOCUS49649</name>
</gene>
<organism evidence="7">
    <name type="scientific">marine metagenome</name>
    <dbReference type="NCBI Taxonomy" id="408172"/>
    <lineage>
        <taxon>unclassified sequences</taxon>
        <taxon>metagenomes</taxon>
        <taxon>ecological metagenomes</taxon>
    </lineage>
</organism>
<dbReference type="InterPro" id="IPR050596">
    <property type="entry name" value="AspAT/PAT-like"/>
</dbReference>
<protein>
    <recommendedName>
        <fullName evidence="6">Aminotransferase class I/classII large domain-containing protein</fullName>
    </recommendedName>
</protein>
<dbReference type="GO" id="GO:0030170">
    <property type="term" value="F:pyridoxal phosphate binding"/>
    <property type="evidence" value="ECO:0007669"/>
    <property type="project" value="InterPro"/>
</dbReference>
<reference evidence="7" key="1">
    <citation type="submission" date="2018-05" db="EMBL/GenBank/DDBJ databases">
        <authorList>
            <person name="Lanie J.A."/>
            <person name="Ng W.-L."/>
            <person name="Kazmierczak K.M."/>
            <person name="Andrzejewski T.M."/>
            <person name="Davidsen T.M."/>
            <person name="Wayne K.J."/>
            <person name="Tettelin H."/>
            <person name="Glass J.I."/>
            <person name="Rusch D."/>
            <person name="Podicherti R."/>
            <person name="Tsui H.-C.T."/>
            <person name="Winkler M.E."/>
        </authorList>
    </citation>
    <scope>NUCLEOTIDE SEQUENCE</scope>
</reference>
<dbReference type="InterPro" id="IPR004839">
    <property type="entry name" value="Aminotransferase_I/II_large"/>
</dbReference>
<dbReference type="AlphaFoldDB" id="A0A381RY66"/>
<comment type="cofactor">
    <cofactor evidence="1">
        <name>pyridoxal 5'-phosphate</name>
        <dbReference type="ChEBI" id="CHEBI:597326"/>
    </cofactor>
</comment>
<dbReference type="GO" id="GO:0006520">
    <property type="term" value="P:amino acid metabolic process"/>
    <property type="evidence" value="ECO:0007669"/>
    <property type="project" value="InterPro"/>
</dbReference>
<evidence type="ECO:0000313" key="7">
    <source>
        <dbReference type="EMBL" id="SUZ96795.1"/>
    </source>
</evidence>
<name>A0A381RY66_9ZZZZ</name>
<evidence type="ECO:0000256" key="1">
    <source>
        <dbReference type="ARBA" id="ARBA00001933"/>
    </source>
</evidence>
<dbReference type="Gene3D" id="3.40.640.10">
    <property type="entry name" value="Type I PLP-dependent aspartate aminotransferase-like (Major domain)"/>
    <property type="match status" value="1"/>
</dbReference>
<evidence type="ECO:0000259" key="6">
    <source>
        <dbReference type="Pfam" id="PF00155"/>
    </source>
</evidence>
<dbReference type="PANTHER" id="PTHR46383">
    <property type="entry name" value="ASPARTATE AMINOTRANSFERASE"/>
    <property type="match status" value="1"/>
</dbReference>
<sequence length="428" mass="48280">MLNDSINRNSLRGAFREVPYMGVIFVVDEAHKRGFWNGHPDWSNLGQGQPEVGPYEGAPPRIEEVRIGPQDHAYGRLEGTDELREAVATHYNRLYRRGMPSQYSADNVAIANGGRLALSRAMAALGAVKIGYQLPDYTAYEDMFNLHLERMDPIAVWTDEAEGFQLTPVQYSTAIQEHSLDAFIMSNPCNPTGNVIQQGELEALVRASRERRVTLLLDEFYSHFIYTDDGNPADSPVSAAAFLEDIEDDPVVLFDGLTKSFRYPGWRVGWVVGPKKMVESMARTASSIDGGPSRIAQLAAIQALEPDRADQETTALRQNFVKKRNLMLERLEMMGFRFARRPLSTFYCWASLDQLPEPFDDAMEFFWRALDHKVMTVPGKFFDVNPGKVRSGPSPYKQWMRFSFGPPMDNVEMGLDRIAEMLGKKSST</sequence>
<dbReference type="InterPro" id="IPR015421">
    <property type="entry name" value="PyrdxlP-dep_Trfase_major"/>
</dbReference>
<keyword evidence="5" id="KW-0663">Pyridoxal phosphate</keyword>
<evidence type="ECO:0000256" key="5">
    <source>
        <dbReference type="ARBA" id="ARBA00022898"/>
    </source>
</evidence>
<keyword evidence="4" id="KW-0808">Transferase</keyword>
<keyword evidence="3" id="KW-0032">Aminotransferase</keyword>
<comment type="similarity">
    <text evidence="2">Belongs to the class-I pyridoxal-phosphate-dependent aminotransferase family.</text>
</comment>
<dbReference type="EMBL" id="UINC01002449">
    <property type="protein sequence ID" value="SUZ96795.1"/>
    <property type="molecule type" value="Genomic_DNA"/>
</dbReference>
<dbReference type="InterPro" id="IPR015424">
    <property type="entry name" value="PyrdxlP-dep_Trfase"/>
</dbReference>
<dbReference type="GO" id="GO:0008483">
    <property type="term" value="F:transaminase activity"/>
    <property type="evidence" value="ECO:0007669"/>
    <property type="project" value="UniProtKB-KW"/>
</dbReference>
<dbReference type="PANTHER" id="PTHR46383:SF1">
    <property type="entry name" value="ASPARTATE AMINOTRANSFERASE"/>
    <property type="match status" value="1"/>
</dbReference>
<evidence type="ECO:0000256" key="2">
    <source>
        <dbReference type="ARBA" id="ARBA00007441"/>
    </source>
</evidence>
<dbReference type="SUPFAM" id="SSF53383">
    <property type="entry name" value="PLP-dependent transferases"/>
    <property type="match status" value="1"/>
</dbReference>
<accession>A0A381RY66</accession>